<feature type="domain" description="Glycosyltransferase 2-like" evidence="12">
    <location>
        <begin position="42"/>
        <end position="200"/>
    </location>
</feature>
<dbReference type="InterPro" id="IPR001173">
    <property type="entry name" value="Glyco_trans_2-like"/>
</dbReference>
<evidence type="ECO:0000256" key="11">
    <source>
        <dbReference type="SAM" id="Phobius"/>
    </source>
</evidence>
<keyword evidence="14" id="KW-1185">Reference proteome</keyword>
<protein>
    <recommendedName>
        <fullName evidence="10">4,4'-diaponeurosporenoate glycosyltransferase</fullName>
    </recommendedName>
</protein>
<proteinExistence type="inferred from homology"/>
<evidence type="ECO:0000256" key="4">
    <source>
        <dbReference type="ARBA" id="ARBA00022679"/>
    </source>
</evidence>
<evidence type="ECO:0000256" key="3">
    <source>
        <dbReference type="ARBA" id="ARBA00022676"/>
    </source>
</evidence>
<evidence type="ECO:0000256" key="1">
    <source>
        <dbReference type="ARBA" id="ARBA00004236"/>
    </source>
</evidence>
<evidence type="ECO:0000256" key="8">
    <source>
        <dbReference type="ARBA" id="ARBA00037904"/>
    </source>
</evidence>
<reference evidence="13 14" key="1">
    <citation type="submission" date="2020-01" db="EMBL/GenBank/DDBJ databases">
        <title>Paenibacillus sp. nov., isolated from tomato rhizosphere.</title>
        <authorList>
            <person name="Weon H.-Y."/>
            <person name="Lee S.A."/>
        </authorList>
    </citation>
    <scope>NUCLEOTIDE SEQUENCE [LARGE SCALE GENOMIC DNA]</scope>
    <source>
        <strain evidence="13 14">12200R-189</strain>
    </source>
</reference>
<comment type="subcellular location">
    <subcellularLocation>
        <location evidence="1">Cell membrane</location>
    </subcellularLocation>
</comment>
<comment type="similarity">
    <text evidence="9">Belongs to the glycosyltransferase 2 family. CrtQ subfamily.</text>
</comment>
<keyword evidence="5" id="KW-0125">Carotenoid biosynthesis</keyword>
<feature type="transmembrane region" description="Helical" evidence="11">
    <location>
        <begin position="297"/>
        <end position="316"/>
    </location>
</feature>
<feature type="transmembrane region" description="Helical" evidence="11">
    <location>
        <begin position="268"/>
        <end position="285"/>
    </location>
</feature>
<keyword evidence="4 13" id="KW-0808">Transferase</keyword>
<keyword evidence="6 11" id="KW-0472">Membrane</keyword>
<dbReference type="Gene3D" id="3.90.550.10">
    <property type="entry name" value="Spore Coat Polysaccharide Biosynthesis Protein SpsA, Chain A"/>
    <property type="match status" value="1"/>
</dbReference>
<organism evidence="13 14">
    <name type="scientific">Paenibacillus lycopersici</name>
    <dbReference type="NCBI Taxonomy" id="2704462"/>
    <lineage>
        <taxon>Bacteria</taxon>
        <taxon>Bacillati</taxon>
        <taxon>Bacillota</taxon>
        <taxon>Bacilli</taxon>
        <taxon>Bacillales</taxon>
        <taxon>Paenibacillaceae</taxon>
        <taxon>Paenibacillus</taxon>
    </lineage>
</organism>
<evidence type="ECO:0000313" key="14">
    <source>
        <dbReference type="Proteomes" id="UP000476064"/>
    </source>
</evidence>
<dbReference type="KEGG" id="plyc:GXP70_02640"/>
<comment type="pathway">
    <text evidence="8">Carotenoid biosynthesis; staphyloxanthin biosynthesis; staphyloxanthin from farnesyl diphosphate: step 4/5.</text>
</comment>
<dbReference type="RefSeq" id="WP_162355033.1">
    <property type="nucleotide sequence ID" value="NZ_CP048209.1"/>
</dbReference>
<dbReference type="PANTHER" id="PTHR43646">
    <property type="entry name" value="GLYCOSYLTRANSFERASE"/>
    <property type="match status" value="1"/>
</dbReference>
<name>A0A6C0G2Q3_9BACL</name>
<evidence type="ECO:0000259" key="12">
    <source>
        <dbReference type="Pfam" id="PF00535"/>
    </source>
</evidence>
<evidence type="ECO:0000256" key="10">
    <source>
        <dbReference type="ARBA" id="ARBA00040345"/>
    </source>
</evidence>
<comment type="function">
    <text evidence="7">Catalyzes the glycosylation of 4,4'-diaponeurosporenoate, i.e. the esterification of glucose at the C1'' position with the carboxyl group of 4,4'-diaponeurosporenic acid, to form glycosyl-4,4'-diaponeurosporenoate. This is a step in the biosynthesis of staphyloxanthin, an orange pigment present in most staphylococci strains.</text>
</comment>
<keyword evidence="11" id="KW-1133">Transmembrane helix</keyword>
<keyword evidence="3" id="KW-0328">Glycosyltransferase</keyword>
<dbReference type="PANTHER" id="PTHR43646:SF2">
    <property type="entry name" value="GLYCOSYLTRANSFERASE 2-LIKE DOMAIN-CONTAINING PROTEIN"/>
    <property type="match status" value="1"/>
</dbReference>
<evidence type="ECO:0000256" key="7">
    <source>
        <dbReference type="ARBA" id="ARBA00037281"/>
    </source>
</evidence>
<dbReference type="GO" id="GO:0005886">
    <property type="term" value="C:plasma membrane"/>
    <property type="evidence" value="ECO:0007669"/>
    <property type="project" value="UniProtKB-SubCell"/>
</dbReference>
<dbReference type="AlphaFoldDB" id="A0A6C0G2Q3"/>
<accession>A0A6C0G2Q3</accession>
<dbReference type="InterPro" id="IPR029044">
    <property type="entry name" value="Nucleotide-diphossugar_trans"/>
</dbReference>
<evidence type="ECO:0000256" key="5">
    <source>
        <dbReference type="ARBA" id="ARBA00022746"/>
    </source>
</evidence>
<dbReference type="CDD" id="cd00761">
    <property type="entry name" value="Glyco_tranf_GTA_type"/>
    <property type="match status" value="1"/>
</dbReference>
<sequence>MNLLIAALLAGACATGLILFRRSTIPFRRRSDPRLKEEPKLSVIIPARNEERNLPHLLASLREQTAQPYEIIVVDDHSEDRTRAAAELYGVTVVEGAPLPPGWTGKNWAVWNGYKQASGDLIAFLDADVRLAPAALESLLAAREQEGGVISVVPFHVTERPHEKLALIPNLLGLFAFTSPFERTNPRKGLYGSCILTTRADYERAQGHEAIRSELLDDLNLGAKYREAGIPVTNFIGRGMVSFRMYPSGIRSEIEGFGKGAVLSTGRLNVRTTLLVAVWLIGLIVSEAAPFLLWTSLWLPLVIGFALYTAQIYYFVRYTGRFGRWMPLLHVLSTAFFLFVMLYSAFQVVFLRRVAWKGRRIEVGGRGK</sequence>
<evidence type="ECO:0000256" key="2">
    <source>
        <dbReference type="ARBA" id="ARBA00022475"/>
    </source>
</evidence>
<keyword evidence="11" id="KW-0812">Transmembrane</keyword>
<evidence type="ECO:0000256" key="9">
    <source>
        <dbReference type="ARBA" id="ARBA00038120"/>
    </source>
</evidence>
<keyword evidence="2" id="KW-1003">Cell membrane</keyword>
<dbReference type="EMBL" id="CP048209">
    <property type="protein sequence ID" value="QHT58965.1"/>
    <property type="molecule type" value="Genomic_DNA"/>
</dbReference>
<dbReference type="Pfam" id="PF00535">
    <property type="entry name" value="Glycos_transf_2"/>
    <property type="match status" value="1"/>
</dbReference>
<dbReference type="SUPFAM" id="SSF53448">
    <property type="entry name" value="Nucleotide-diphospho-sugar transferases"/>
    <property type="match status" value="1"/>
</dbReference>
<evidence type="ECO:0000313" key="13">
    <source>
        <dbReference type="EMBL" id="QHT58965.1"/>
    </source>
</evidence>
<gene>
    <name evidence="13" type="ORF">GXP70_02640</name>
</gene>
<dbReference type="GO" id="GO:0016117">
    <property type="term" value="P:carotenoid biosynthetic process"/>
    <property type="evidence" value="ECO:0007669"/>
    <property type="project" value="UniProtKB-KW"/>
</dbReference>
<dbReference type="Proteomes" id="UP000476064">
    <property type="component" value="Chromosome"/>
</dbReference>
<dbReference type="GO" id="GO:0016757">
    <property type="term" value="F:glycosyltransferase activity"/>
    <property type="evidence" value="ECO:0007669"/>
    <property type="project" value="UniProtKB-KW"/>
</dbReference>
<feature type="transmembrane region" description="Helical" evidence="11">
    <location>
        <begin position="328"/>
        <end position="351"/>
    </location>
</feature>
<evidence type="ECO:0000256" key="6">
    <source>
        <dbReference type="ARBA" id="ARBA00023136"/>
    </source>
</evidence>